<dbReference type="KEGG" id="vg:60323350"/>
<dbReference type="RefSeq" id="YP_009951907.1">
    <property type="nucleotide sequence ID" value="NC_051606.1"/>
</dbReference>
<reference evidence="1 2" key="1">
    <citation type="submission" date="2017-05" db="EMBL/GenBank/DDBJ databases">
        <authorList>
            <person name="Paudel S."/>
            <person name="Amoh N.Y."/>
            <person name="Buchser W.J."/>
            <person name="Forsyth M.H."/>
            <person name="Saha M.S."/>
            <person name="Stoner T.H."/>
            <person name="Garlena R.A."/>
            <person name="Russell D.A."/>
            <person name="Pope W.H."/>
            <person name="Jacobs-Sera D."/>
            <person name="Hatfull G.F."/>
        </authorList>
    </citation>
    <scope>NUCLEOTIDE SEQUENCE [LARGE SCALE GENOMIC DNA]</scope>
</reference>
<proteinExistence type="predicted"/>
<organism evidence="1 2">
    <name type="scientific">Mycobacterium phage Amohnition</name>
    <dbReference type="NCBI Taxonomy" id="2015874"/>
    <lineage>
        <taxon>Viruses</taxon>
        <taxon>Duplodnaviria</taxon>
        <taxon>Heunggongvirae</taxon>
        <taxon>Uroviricota</taxon>
        <taxon>Caudoviricetes</taxon>
        <taxon>Weiservirinae</taxon>
        <taxon>Amginevirus</taxon>
        <taxon>Amginevirus amohnition</taxon>
    </lineage>
</organism>
<sequence length="80" mass="8840">MMAEVDREPVEDSIGKWRAAARYYAKEAQDLFVDDGLDGDEHAARMVDVTTLASMATMYFALAADAERFGKLPPALDPDE</sequence>
<gene>
    <name evidence="1" type="primary">43</name>
    <name evidence="1" type="ORF">SEA_AMOHNITION_43</name>
</gene>
<accession>A0A222ZNG8</accession>
<dbReference type="EMBL" id="MF140398">
    <property type="protein sequence ID" value="ASR86323.1"/>
    <property type="molecule type" value="Genomic_DNA"/>
</dbReference>
<dbReference type="GeneID" id="60323350"/>
<keyword evidence="2" id="KW-1185">Reference proteome</keyword>
<evidence type="ECO:0000313" key="1">
    <source>
        <dbReference type="EMBL" id="ASR86323.1"/>
    </source>
</evidence>
<protein>
    <submittedName>
        <fullName evidence="1">Uncharacterized protein</fullName>
    </submittedName>
</protein>
<evidence type="ECO:0000313" key="2">
    <source>
        <dbReference type="Proteomes" id="UP000224432"/>
    </source>
</evidence>
<dbReference type="Proteomes" id="UP000224432">
    <property type="component" value="Segment"/>
</dbReference>
<name>A0A222ZNG8_9CAUD</name>